<keyword evidence="10" id="KW-0325">Glycoprotein</keyword>
<keyword evidence="9 14" id="KW-0472">Membrane</keyword>
<keyword evidence="6 14" id="KW-1133">Transmembrane helix</keyword>
<feature type="transmembrane region" description="Helical" evidence="14">
    <location>
        <begin position="434"/>
        <end position="457"/>
    </location>
</feature>
<accession>A0A158R418</accession>
<keyword evidence="5 13" id="KW-0812">Transmembrane</keyword>
<keyword evidence="4 13" id="KW-0894">Sodium channel</keyword>
<dbReference type="Gene3D" id="1.10.287.770">
    <property type="entry name" value="YojJ-like"/>
    <property type="match status" value="1"/>
</dbReference>
<evidence type="ECO:0000256" key="13">
    <source>
        <dbReference type="RuleBase" id="RU000679"/>
    </source>
</evidence>
<keyword evidence="12 13" id="KW-0407">Ion channel</keyword>
<dbReference type="PRINTS" id="PR01078">
    <property type="entry name" value="AMINACHANNEL"/>
</dbReference>
<evidence type="ECO:0000256" key="1">
    <source>
        <dbReference type="ARBA" id="ARBA00004141"/>
    </source>
</evidence>
<evidence type="ECO:0000256" key="12">
    <source>
        <dbReference type="ARBA" id="ARBA00023303"/>
    </source>
</evidence>
<evidence type="ECO:0000256" key="10">
    <source>
        <dbReference type="ARBA" id="ARBA00023180"/>
    </source>
</evidence>
<evidence type="ECO:0000256" key="3">
    <source>
        <dbReference type="ARBA" id="ARBA00022448"/>
    </source>
</evidence>
<evidence type="ECO:0000256" key="4">
    <source>
        <dbReference type="ARBA" id="ARBA00022461"/>
    </source>
</evidence>
<evidence type="ECO:0000256" key="14">
    <source>
        <dbReference type="SAM" id="Phobius"/>
    </source>
</evidence>
<proteinExistence type="inferred from homology"/>
<dbReference type="AlphaFoldDB" id="A0A158R418"/>
<evidence type="ECO:0000313" key="15">
    <source>
        <dbReference type="Proteomes" id="UP000046393"/>
    </source>
</evidence>
<keyword evidence="3 13" id="KW-0813">Transport</keyword>
<comment type="similarity">
    <text evidence="2 13">Belongs to the amiloride-sensitive sodium channel (TC 1.A.6) family.</text>
</comment>
<keyword evidence="11 13" id="KW-0739">Sodium transport</keyword>
<evidence type="ECO:0000256" key="11">
    <source>
        <dbReference type="ARBA" id="ARBA00023201"/>
    </source>
</evidence>
<protein>
    <submittedName>
        <fullName evidence="16">Amiloride-sensitive sodium channel</fullName>
    </submittedName>
</protein>
<dbReference type="WBParaSite" id="SMUV_0000216801-mRNA-1">
    <property type="protein sequence ID" value="SMUV_0000216801-mRNA-1"/>
    <property type="gene ID" value="SMUV_0000216801"/>
</dbReference>
<dbReference type="InterPro" id="IPR001873">
    <property type="entry name" value="ENaC"/>
</dbReference>
<comment type="subcellular location">
    <subcellularLocation>
        <location evidence="1">Membrane</location>
        <topology evidence="1">Multi-pass membrane protein</topology>
    </subcellularLocation>
</comment>
<keyword evidence="7" id="KW-0915">Sodium</keyword>
<evidence type="ECO:0000256" key="9">
    <source>
        <dbReference type="ARBA" id="ARBA00023136"/>
    </source>
</evidence>
<evidence type="ECO:0000256" key="5">
    <source>
        <dbReference type="ARBA" id="ARBA00022692"/>
    </source>
</evidence>
<dbReference type="GO" id="GO:0005886">
    <property type="term" value="C:plasma membrane"/>
    <property type="evidence" value="ECO:0007669"/>
    <property type="project" value="TreeGrafter"/>
</dbReference>
<organism evidence="15 16">
    <name type="scientific">Syphacia muris</name>
    <dbReference type="NCBI Taxonomy" id="451379"/>
    <lineage>
        <taxon>Eukaryota</taxon>
        <taxon>Metazoa</taxon>
        <taxon>Ecdysozoa</taxon>
        <taxon>Nematoda</taxon>
        <taxon>Chromadorea</taxon>
        <taxon>Rhabditida</taxon>
        <taxon>Spirurina</taxon>
        <taxon>Oxyuridomorpha</taxon>
        <taxon>Oxyuroidea</taxon>
        <taxon>Oxyuridae</taxon>
        <taxon>Syphacia</taxon>
    </lineage>
</organism>
<evidence type="ECO:0000256" key="6">
    <source>
        <dbReference type="ARBA" id="ARBA00022989"/>
    </source>
</evidence>
<evidence type="ECO:0000256" key="7">
    <source>
        <dbReference type="ARBA" id="ARBA00023053"/>
    </source>
</evidence>
<sequence length="486" mass="55681">MPKIHNLAEKCRTKMVFPSSNLEACKCEESNLPPWTGEMHGLSQALLSRSPKMRLFWWTVMAICICCGTTTTTMVIVEYLNGPTATSTTIRLVNSLELPSITICPKVPDALNDIGLLADIKHAIPGLSNDECLDLVRFWIGGYGLENMDLLPTFNRSYLKKLNQYFHTWSSGYSTDDFFDTTQDKYGYNCNDLFYSCELGGVVYDCCNDLFVKKLIMRRGICYTTRAGVNQSESDDMGRLVLSLKALPSITTTRSNYIQDQIIVYVTDNHEKINDFPRFYLYPNEWNRMRFTARFLELLEQAGVCTDSIFGKDSECIIRRWLKTNIVDPYNCTLSYLNITGISISNPCDPFVLASNYYSAIQLVWSSSSTRETCTPGCKRWEYQITMQQSKTLHSFEGYLFNLEVSFNDLQYEHVKEVYTISIPGLISQIGGQFGFFLGLSIITFLQMILYGIHYTVKTFYNKTHRYLKSISENRSGIGWLSRMSY</sequence>
<dbReference type="Pfam" id="PF00858">
    <property type="entry name" value="ASC"/>
    <property type="match status" value="1"/>
</dbReference>
<dbReference type="Proteomes" id="UP000046393">
    <property type="component" value="Unplaced"/>
</dbReference>
<evidence type="ECO:0000256" key="8">
    <source>
        <dbReference type="ARBA" id="ARBA00023065"/>
    </source>
</evidence>
<keyword evidence="8 13" id="KW-0406">Ion transport</keyword>
<keyword evidence="15" id="KW-1185">Reference proteome</keyword>
<dbReference type="GO" id="GO:0015280">
    <property type="term" value="F:ligand-gated sodium channel activity"/>
    <property type="evidence" value="ECO:0007669"/>
    <property type="project" value="TreeGrafter"/>
</dbReference>
<feature type="transmembrane region" description="Helical" evidence="14">
    <location>
        <begin position="55"/>
        <end position="77"/>
    </location>
</feature>
<dbReference type="PANTHER" id="PTHR11690">
    <property type="entry name" value="AMILORIDE-SENSITIVE SODIUM CHANNEL-RELATED"/>
    <property type="match status" value="1"/>
</dbReference>
<name>A0A158R418_9BILA</name>
<dbReference type="PANTHER" id="PTHR11690:SF1">
    <property type="entry name" value="DEGENERIN LIKE"/>
    <property type="match status" value="1"/>
</dbReference>
<reference evidence="16" key="1">
    <citation type="submission" date="2016-04" db="UniProtKB">
        <authorList>
            <consortium name="WormBaseParasite"/>
        </authorList>
    </citation>
    <scope>IDENTIFICATION</scope>
</reference>
<evidence type="ECO:0000256" key="2">
    <source>
        <dbReference type="ARBA" id="ARBA00007193"/>
    </source>
</evidence>
<evidence type="ECO:0000313" key="16">
    <source>
        <dbReference type="WBParaSite" id="SMUV_0000216801-mRNA-1"/>
    </source>
</evidence>